<dbReference type="PANTHER" id="PTHR11596">
    <property type="entry name" value="ALKALINE PHOSPHATASE"/>
    <property type="match status" value="1"/>
</dbReference>
<evidence type="ECO:0000313" key="31">
    <source>
        <dbReference type="Proteomes" id="UP000838412"/>
    </source>
</evidence>
<keyword evidence="8 26" id="KW-0479">Metal-binding</keyword>
<evidence type="ECO:0000256" key="21">
    <source>
        <dbReference type="ARBA" id="ARBA00048778"/>
    </source>
</evidence>
<dbReference type="EMBL" id="OV696691">
    <property type="protein sequence ID" value="CAH1267518.1"/>
    <property type="molecule type" value="Genomic_DNA"/>
</dbReference>
<sequence>MTVTMAGARAARVCVLLTVLVTVTSGSLDDQAHRGRARSDARDYGGAPEAEENPAFWNNMAGRSIQDALRIQRNHNTNVAKNVVLFLGDGMGAVSVTSARILKGQKAGNPGEETMLAMDTLPHMAHSKTYNIDAQTPDSGATGTAFLCGVKARFATIGVDGRALLEDCNSTKGREVQSVLAWAEMAGKSTGIVTTTRVTHATPAAAYAHTAYREWEVDSVLSDAAVQDGCKDISAQLVDDNPGIEVVLGGGRVMFHNGTDPEYPDDPGSNGVRADGRHLMEEWLDGKTSARYVWNGTDFRTVNPQTTDYLLGLFEPSHMKYMTDREDSPIEEPTLVEMTRTAIQILQKNENGFFLLVEGGRIDHGHHDGKAVKAINEAVEFDDAIQVAKDLLNLDESLIVVTADHAHTVSLGGWDTSRGNPLFGKLDPDFFLEGVGVAVPDGKPYTAIQYGTGPGHNITASRQDITNVDTGNPDYLQQTAVPMASESHGAEDVAIFAGGPMAHLFHGVHEQNYIAHVMKYAACLGEYAEDCDREERVASGSARRRFSTAVVLLSILLQLAWF</sequence>
<keyword evidence="13" id="KW-0325">Glycoprotein</keyword>
<evidence type="ECO:0000256" key="25">
    <source>
        <dbReference type="PIRSR" id="PIRSR601952-1"/>
    </source>
</evidence>
<dbReference type="EC" id="3.1.3.1" evidence="4"/>
<feature type="region of interest" description="Disordered" evidence="28">
    <location>
        <begin position="29"/>
        <end position="51"/>
    </location>
</feature>
<accession>A0A8K0A1J2</accession>
<evidence type="ECO:0000256" key="18">
    <source>
        <dbReference type="ARBA" id="ARBA00040525"/>
    </source>
</evidence>
<comment type="catalytic activity">
    <reaction evidence="22">
        <text>phosphoethanolamine + H2O = ethanolamine + phosphate</text>
        <dbReference type="Rhea" id="RHEA:16089"/>
        <dbReference type="ChEBI" id="CHEBI:15377"/>
        <dbReference type="ChEBI" id="CHEBI:43474"/>
        <dbReference type="ChEBI" id="CHEBI:57603"/>
        <dbReference type="ChEBI" id="CHEBI:58190"/>
    </reaction>
    <physiologicalReaction direction="left-to-right" evidence="22">
        <dbReference type="Rhea" id="RHEA:16090"/>
    </physiologicalReaction>
</comment>
<dbReference type="SMART" id="SM00098">
    <property type="entry name" value="alkPPc"/>
    <property type="match status" value="1"/>
</dbReference>
<feature type="binding site" evidence="26">
    <location>
        <position position="89"/>
    </location>
    <ligand>
        <name>Mg(2+)</name>
        <dbReference type="ChEBI" id="CHEBI:18420"/>
    </ligand>
</feature>
<keyword evidence="12" id="KW-0472">Membrane</keyword>
<evidence type="ECO:0000256" key="3">
    <source>
        <dbReference type="ARBA" id="ARBA00011738"/>
    </source>
</evidence>
<feature type="binding site" evidence="26">
    <location>
        <position position="358"/>
    </location>
    <ligand>
        <name>Mg(2+)</name>
        <dbReference type="ChEBI" id="CHEBI:18420"/>
    </ligand>
</feature>
<evidence type="ECO:0000256" key="11">
    <source>
        <dbReference type="ARBA" id="ARBA00022842"/>
    </source>
</evidence>
<evidence type="ECO:0000256" key="10">
    <source>
        <dbReference type="ARBA" id="ARBA00022833"/>
    </source>
</evidence>
<dbReference type="CDD" id="cd16012">
    <property type="entry name" value="ALP"/>
    <property type="match status" value="1"/>
</dbReference>
<comment type="catalytic activity">
    <reaction evidence="23">
        <text>pyridoxal 5'-phosphate + H2O = pyridoxal + phosphate</text>
        <dbReference type="Rhea" id="RHEA:20533"/>
        <dbReference type="ChEBI" id="CHEBI:15377"/>
        <dbReference type="ChEBI" id="CHEBI:17310"/>
        <dbReference type="ChEBI" id="CHEBI:43474"/>
        <dbReference type="ChEBI" id="CHEBI:597326"/>
    </reaction>
    <physiologicalReaction direction="left-to-right" evidence="23">
        <dbReference type="Rhea" id="RHEA:20534"/>
    </physiologicalReaction>
</comment>
<gene>
    <name evidence="30" type="primary">ALPL</name>
    <name evidence="30" type="ORF">BLAG_LOCUS20850</name>
</gene>
<proteinExistence type="inferred from homology"/>
<evidence type="ECO:0000256" key="26">
    <source>
        <dbReference type="PIRSR" id="PIRSR601952-2"/>
    </source>
</evidence>
<dbReference type="GO" id="GO:0098552">
    <property type="term" value="C:side of membrane"/>
    <property type="evidence" value="ECO:0007669"/>
    <property type="project" value="UniProtKB-KW"/>
</dbReference>
<evidence type="ECO:0000256" key="2">
    <source>
        <dbReference type="ARBA" id="ARBA00005984"/>
    </source>
</evidence>
<keyword evidence="10 26" id="KW-0862">Zinc</keyword>
<evidence type="ECO:0000256" key="16">
    <source>
        <dbReference type="ARBA" id="ARBA00036923"/>
    </source>
</evidence>
<evidence type="ECO:0000256" key="29">
    <source>
        <dbReference type="SAM" id="SignalP"/>
    </source>
</evidence>
<keyword evidence="29" id="KW-0732">Signal</keyword>
<dbReference type="GO" id="GO:0005886">
    <property type="term" value="C:plasma membrane"/>
    <property type="evidence" value="ECO:0007669"/>
    <property type="project" value="UniProtKB-SubCell"/>
</dbReference>
<evidence type="ECO:0000256" key="15">
    <source>
        <dbReference type="ARBA" id="ARBA00036105"/>
    </source>
</evidence>
<comment type="catalytic activity">
    <reaction evidence="24">
        <text>ADP + H2O = AMP + phosphate + H(+)</text>
        <dbReference type="Rhea" id="RHEA:61436"/>
        <dbReference type="ChEBI" id="CHEBI:15377"/>
        <dbReference type="ChEBI" id="CHEBI:15378"/>
        <dbReference type="ChEBI" id="CHEBI:43474"/>
        <dbReference type="ChEBI" id="CHEBI:456215"/>
        <dbReference type="ChEBI" id="CHEBI:456216"/>
    </reaction>
    <physiologicalReaction direction="left-to-right" evidence="24">
        <dbReference type="Rhea" id="RHEA:61437"/>
    </physiologicalReaction>
</comment>
<evidence type="ECO:0000256" key="1">
    <source>
        <dbReference type="ARBA" id="ARBA00004609"/>
    </source>
</evidence>
<comment type="cofactor">
    <cofactor evidence="26">
        <name>Zn(2+)</name>
        <dbReference type="ChEBI" id="CHEBI:29105"/>
    </cofactor>
    <text evidence="26">Binds 2 Zn(2+) ions.</text>
</comment>
<feature type="binding site" evidence="26">
    <location>
        <position position="363"/>
    </location>
    <ligand>
        <name>Zn(2+)</name>
        <dbReference type="ChEBI" id="CHEBI:29105"/>
        <label>2</label>
    </ligand>
</feature>
<keyword evidence="6" id="KW-0091">Biomineralization</keyword>
<reference evidence="30" key="1">
    <citation type="submission" date="2022-01" db="EMBL/GenBank/DDBJ databases">
        <authorList>
            <person name="Braso-Vives M."/>
        </authorList>
    </citation>
    <scope>NUCLEOTIDE SEQUENCE</scope>
</reference>
<evidence type="ECO:0000256" key="7">
    <source>
        <dbReference type="ARBA" id="ARBA00022622"/>
    </source>
</evidence>
<dbReference type="SUPFAM" id="SSF53649">
    <property type="entry name" value="Alkaline phosphatase-like"/>
    <property type="match status" value="1"/>
</dbReference>
<dbReference type="GO" id="GO:0046872">
    <property type="term" value="F:metal ion binding"/>
    <property type="evidence" value="ECO:0007669"/>
    <property type="project" value="UniProtKB-KW"/>
</dbReference>
<dbReference type="InterPro" id="IPR017850">
    <property type="entry name" value="Alkaline_phosphatase_core_sf"/>
</dbReference>
<dbReference type="InterPro" id="IPR001952">
    <property type="entry name" value="Alkaline_phosphatase"/>
</dbReference>
<evidence type="ECO:0000256" key="24">
    <source>
        <dbReference type="ARBA" id="ARBA00049526"/>
    </source>
</evidence>
<feature type="chain" id="PRO_5035471401" description="Alkaline phosphatase, tissue-nonspecific isozyme" evidence="29">
    <location>
        <begin position="27"/>
        <end position="562"/>
    </location>
</feature>
<name>A0A8K0A1J2_BRALA</name>
<dbReference type="GO" id="GO:0031214">
    <property type="term" value="P:biomineral tissue development"/>
    <property type="evidence" value="ECO:0007669"/>
    <property type="project" value="UniProtKB-KW"/>
</dbReference>
<comment type="catalytic activity">
    <reaction evidence="15">
        <text>a phosphate monoester + H2O = an alcohol + phosphate</text>
        <dbReference type="Rhea" id="RHEA:15017"/>
        <dbReference type="ChEBI" id="CHEBI:15377"/>
        <dbReference type="ChEBI" id="CHEBI:30879"/>
        <dbReference type="ChEBI" id="CHEBI:43474"/>
        <dbReference type="ChEBI" id="CHEBI:67140"/>
        <dbReference type="EC" id="3.1.3.1"/>
    </reaction>
    <physiologicalReaction direction="left-to-right" evidence="15">
        <dbReference type="Rhea" id="RHEA:15018"/>
    </physiologicalReaction>
</comment>
<evidence type="ECO:0000256" key="17">
    <source>
        <dbReference type="ARBA" id="ARBA00037828"/>
    </source>
</evidence>
<keyword evidence="11 26" id="KW-0460">Magnesium</keyword>
<dbReference type="Gene3D" id="3.40.720.10">
    <property type="entry name" value="Alkaline Phosphatase, subunit A"/>
    <property type="match status" value="1"/>
</dbReference>
<keyword evidence="9" id="KW-0378">Hydrolase</keyword>
<evidence type="ECO:0000256" key="28">
    <source>
        <dbReference type="SAM" id="MobiDB-lite"/>
    </source>
</evidence>
<feature type="binding site" evidence="26">
    <location>
        <position position="89"/>
    </location>
    <ligand>
        <name>Zn(2+)</name>
        <dbReference type="ChEBI" id="CHEBI:29105"/>
        <label>2</label>
    </ligand>
</feature>
<feature type="binding site" evidence="26">
    <location>
        <position position="200"/>
    </location>
    <ligand>
        <name>Mg(2+)</name>
        <dbReference type="ChEBI" id="CHEBI:18420"/>
    </ligand>
</feature>
<feature type="binding site" evidence="26">
    <location>
        <position position="202"/>
    </location>
    <ligand>
        <name>Mg(2+)</name>
        <dbReference type="ChEBI" id="CHEBI:18420"/>
    </ligand>
</feature>
<keyword evidence="31" id="KW-1185">Reference proteome</keyword>
<evidence type="ECO:0000256" key="4">
    <source>
        <dbReference type="ARBA" id="ARBA00012647"/>
    </source>
</evidence>
<evidence type="ECO:0000256" key="20">
    <source>
        <dbReference type="ARBA" id="ARBA00048097"/>
    </source>
</evidence>
<dbReference type="PRINTS" id="PR00113">
    <property type="entry name" value="ALKPHPHTASE"/>
</dbReference>
<evidence type="ECO:0000256" key="13">
    <source>
        <dbReference type="ARBA" id="ARBA00023180"/>
    </source>
</evidence>
<evidence type="ECO:0000256" key="12">
    <source>
        <dbReference type="ARBA" id="ARBA00023136"/>
    </source>
</evidence>
<dbReference type="FunFam" id="3.40.720.10:FF:000008">
    <property type="entry name" value="Alkaline phosphatase"/>
    <property type="match status" value="1"/>
</dbReference>
<feature type="binding site" evidence="26">
    <location>
        <position position="488"/>
    </location>
    <ligand>
        <name>Zn(2+)</name>
        <dbReference type="ChEBI" id="CHEBI:29105"/>
        <label>2</label>
    </ligand>
</feature>
<dbReference type="Pfam" id="PF00245">
    <property type="entry name" value="Alk_phosphatase"/>
    <property type="match status" value="1"/>
</dbReference>
<feature type="active site" description="Phosphoserine intermediate" evidence="25">
    <location>
        <position position="139"/>
    </location>
</feature>
<comment type="catalytic activity">
    <reaction evidence="20">
        <text>diphosphate + H2O = 2 phosphate + H(+)</text>
        <dbReference type="Rhea" id="RHEA:24576"/>
        <dbReference type="ChEBI" id="CHEBI:15377"/>
        <dbReference type="ChEBI" id="CHEBI:15378"/>
        <dbReference type="ChEBI" id="CHEBI:33019"/>
        <dbReference type="ChEBI" id="CHEBI:43474"/>
    </reaction>
    <physiologicalReaction direction="left-to-right" evidence="20">
        <dbReference type="Rhea" id="RHEA:24577"/>
    </physiologicalReaction>
</comment>
<comment type="catalytic activity">
    <reaction evidence="21">
        <text>ATP + H2O = ADP + phosphate + H(+)</text>
        <dbReference type="Rhea" id="RHEA:13065"/>
        <dbReference type="ChEBI" id="CHEBI:15377"/>
        <dbReference type="ChEBI" id="CHEBI:15378"/>
        <dbReference type="ChEBI" id="CHEBI:30616"/>
        <dbReference type="ChEBI" id="CHEBI:43474"/>
        <dbReference type="ChEBI" id="CHEBI:456216"/>
    </reaction>
    <physiologicalReaction direction="left-to-right" evidence="21">
        <dbReference type="Rhea" id="RHEA:13066"/>
    </physiologicalReaction>
</comment>
<evidence type="ECO:0000313" key="30">
    <source>
        <dbReference type="EMBL" id="CAH1267518.1"/>
    </source>
</evidence>
<feature type="signal peptide" evidence="29">
    <location>
        <begin position="1"/>
        <end position="26"/>
    </location>
</feature>
<evidence type="ECO:0000256" key="8">
    <source>
        <dbReference type="ARBA" id="ARBA00022723"/>
    </source>
</evidence>
<evidence type="ECO:0000256" key="6">
    <source>
        <dbReference type="ARBA" id="ARBA00022591"/>
    </source>
</evidence>
<evidence type="ECO:0000256" key="23">
    <source>
        <dbReference type="ARBA" id="ARBA00049444"/>
    </source>
</evidence>
<comment type="catalytic activity">
    <reaction evidence="16">
        <text>AMP + H2O = adenosine + phosphate</text>
        <dbReference type="Rhea" id="RHEA:29375"/>
        <dbReference type="ChEBI" id="CHEBI:15377"/>
        <dbReference type="ChEBI" id="CHEBI:16335"/>
        <dbReference type="ChEBI" id="CHEBI:43474"/>
        <dbReference type="ChEBI" id="CHEBI:456215"/>
    </reaction>
    <physiologicalReaction direction="left-to-right" evidence="16">
        <dbReference type="Rhea" id="RHEA:29376"/>
    </physiologicalReaction>
</comment>
<feature type="binding site" evidence="26">
    <location>
        <position position="404"/>
    </location>
    <ligand>
        <name>Zn(2+)</name>
        <dbReference type="ChEBI" id="CHEBI:29105"/>
        <label>2</label>
    </ligand>
</feature>
<feature type="binding site" evidence="26">
    <location>
        <position position="405"/>
    </location>
    <ligand>
        <name>Zn(2+)</name>
        <dbReference type="ChEBI" id="CHEBI:29105"/>
        <label>2</label>
    </ligand>
</feature>
<dbReference type="Proteomes" id="UP000838412">
    <property type="component" value="Chromosome 6"/>
</dbReference>
<organism evidence="30 31">
    <name type="scientific">Branchiostoma lanceolatum</name>
    <name type="common">Common lancelet</name>
    <name type="synonym">Amphioxus lanceolatum</name>
    <dbReference type="NCBI Taxonomy" id="7740"/>
    <lineage>
        <taxon>Eukaryota</taxon>
        <taxon>Metazoa</taxon>
        <taxon>Chordata</taxon>
        <taxon>Cephalochordata</taxon>
        <taxon>Leptocardii</taxon>
        <taxon>Amphioxiformes</taxon>
        <taxon>Branchiostomatidae</taxon>
        <taxon>Branchiostoma</taxon>
    </lineage>
</organism>
<keyword evidence="5" id="KW-1003">Cell membrane</keyword>
<comment type="similarity">
    <text evidence="2 27">Belongs to the alkaline phosphatase family.</text>
</comment>
<comment type="subunit">
    <text evidence="3">Homodimer.</text>
</comment>
<evidence type="ECO:0000256" key="14">
    <source>
        <dbReference type="ARBA" id="ARBA00023288"/>
    </source>
</evidence>
<keyword evidence="14" id="KW-0449">Lipoprotein</keyword>
<dbReference type="PANTHER" id="PTHR11596:SF74">
    <property type="entry name" value="ALKALINE PHOSPHATASE, TISSUE-NONSPECIFIC ISOZYME"/>
    <property type="match status" value="1"/>
</dbReference>
<evidence type="ECO:0000256" key="19">
    <source>
        <dbReference type="ARBA" id="ARBA00042603"/>
    </source>
</evidence>
<feature type="compositionally biased region" description="Basic and acidic residues" evidence="28">
    <location>
        <begin position="30"/>
        <end position="43"/>
    </location>
</feature>
<dbReference type="AlphaFoldDB" id="A0A8K0A1J2"/>
<dbReference type="GO" id="GO:0004035">
    <property type="term" value="F:alkaline phosphatase activity"/>
    <property type="evidence" value="ECO:0007669"/>
    <property type="project" value="UniProtKB-EC"/>
</dbReference>
<feature type="binding site" evidence="26">
    <location>
        <position position="367"/>
    </location>
    <ligand>
        <name>Zn(2+)</name>
        <dbReference type="ChEBI" id="CHEBI:29105"/>
        <label>2</label>
    </ligand>
</feature>
<comment type="subcellular location">
    <subcellularLocation>
        <location evidence="1">Cell membrane</location>
        <topology evidence="1">Lipid-anchor</topology>
        <topology evidence="1">GPI-anchor</topology>
    </subcellularLocation>
    <subcellularLocation>
        <location evidence="17">Extracellular vesicle membrane</location>
        <topology evidence="17">Lipid-anchor</topology>
        <topology evidence="17">GPI-anchor</topology>
    </subcellularLocation>
</comment>
<protein>
    <recommendedName>
        <fullName evidence="18">Alkaline phosphatase, tissue-nonspecific isozyme</fullName>
        <ecNumber evidence="4">3.1.3.1</ecNumber>
    </recommendedName>
    <alternativeName>
        <fullName evidence="19">Phosphoamidase</fullName>
    </alternativeName>
</protein>
<dbReference type="OrthoDB" id="5818554at2759"/>
<comment type="cofactor">
    <cofactor evidence="26">
        <name>Mg(2+)</name>
        <dbReference type="ChEBI" id="CHEBI:18420"/>
    </cofactor>
    <text evidence="26">Binds 1 Mg(2+) ion.</text>
</comment>
<evidence type="ECO:0000256" key="9">
    <source>
        <dbReference type="ARBA" id="ARBA00022801"/>
    </source>
</evidence>
<keyword evidence="7" id="KW-0336">GPI-anchor</keyword>
<evidence type="ECO:0000256" key="27">
    <source>
        <dbReference type="RuleBase" id="RU003946"/>
    </source>
</evidence>
<evidence type="ECO:0000256" key="22">
    <source>
        <dbReference type="ARBA" id="ARBA00048929"/>
    </source>
</evidence>
<evidence type="ECO:0000256" key="5">
    <source>
        <dbReference type="ARBA" id="ARBA00022475"/>
    </source>
</evidence>